<keyword evidence="4" id="KW-0489">Methyltransferase</keyword>
<evidence type="ECO:0000256" key="2">
    <source>
        <dbReference type="ARBA" id="ARBA00004286"/>
    </source>
</evidence>
<organism evidence="9 10">
    <name type="scientific">Priapulus caudatus</name>
    <name type="common">Priapulid worm</name>
    <dbReference type="NCBI Taxonomy" id="37621"/>
    <lineage>
        <taxon>Eukaryota</taxon>
        <taxon>Metazoa</taxon>
        <taxon>Ecdysozoa</taxon>
        <taxon>Scalidophora</taxon>
        <taxon>Priapulida</taxon>
        <taxon>Priapulimorpha</taxon>
        <taxon>Priapulimorphida</taxon>
        <taxon>Priapulidae</taxon>
        <taxon>Priapulus</taxon>
    </lineage>
</organism>
<evidence type="ECO:0000256" key="5">
    <source>
        <dbReference type="ARBA" id="ARBA00022679"/>
    </source>
</evidence>
<dbReference type="RefSeq" id="XP_014662044.1">
    <property type="nucleotide sequence ID" value="XM_014806558.1"/>
</dbReference>
<keyword evidence="9" id="KW-1185">Reference proteome</keyword>
<gene>
    <name evidence="10" type="primary">LOC106805079</name>
</gene>
<proteinExistence type="predicted"/>
<evidence type="ECO:0000256" key="8">
    <source>
        <dbReference type="ARBA" id="ARBA00023242"/>
    </source>
</evidence>
<reference evidence="10" key="1">
    <citation type="submission" date="2025-08" db="UniProtKB">
        <authorList>
            <consortium name="RefSeq"/>
        </authorList>
    </citation>
    <scope>IDENTIFICATION</scope>
</reference>
<sequence length="132" mass="15419">MPTVNGSMTPRELSENDDIATSLLVDPYLGFITHKMNSRHRPLKGRQREEMGELVRGFIKDQDYERRLNKILEGDWARSFFLTKTRAQQQQTKMHLVHYLRVYDKDAGFTIQSCNRYSMEDGGGMICASKKW</sequence>
<dbReference type="InterPro" id="IPR039977">
    <property type="entry name" value="Suv4-20/Set9"/>
</dbReference>
<keyword evidence="6" id="KW-0949">S-adenosyl-L-methionine</keyword>
<keyword evidence="8" id="KW-0539">Nucleus</keyword>
<dbReference type="GeneID" id="106805079"/>
<evidence type="ECO:0000256" key="7">
    <source>
        <dbReference type="ARBA" id="ARBA00022853"/>
    </source>
</evidence>
<evidence type="ECO:0000256" key="6">
    <source>
        <dbReference type="ARBA" id="ARBA00022691"/>
    </source>
</evidence>
<dbReference type="PANTHER" id="PTHR12977">
    <property type="entry name" value="SUPPRESSOR OF VARIEGATION 4-20-RELATED"/>
    <property type="match status" value="1"/>
</dbReference>
<keyword evidence="5" id="KW-0808">Transferase</keyword>
<keyword evidence="7" id="KW-0156">Chromatin regulator</keyword>
<name>A0ABM1DQ23_PRICU</name>
<dbReference type="InterPro" id="IPR041938">
    <property type="entry name" value="Hist-Lys_N-MTase_N"/>
</dbReference>
<accession>A0ABM1DQ23</accession>
<dbReference type="Proteomes" id="UP000695022">
    <property type="component" value="Unplaced"/>
</dbReference>
<evidence type="ECO:0000313" key="9">
    <source>
        <dbReference type="Proteomes" id="UP000695022"/>
    </source>
</evidence>
<evidence type="ECO:0000313" key="10">
    <source>
        <dbReference type="RefSeq" id="XP_014662044.1"/>
    </source>
</evidence>
<evidence type="ECO:0000256" key="1">
    <source>
        <dbReference type="ARBA" id="ARBA00004123"/>
    </source>
</evidence>
<comment type="subcellular location">
    <subcellularLocation>
        <location evidence="2">Chromosome</location>
    </subcellularLocation>
    <subcellularLocation>
        <location evidence="1">Nucleus</location>
    </subcellularLocation>
</comment>
<protein>
    <submittedName>
        <fullName evidence="10">Histone-lysine N-methyltransferase SUV420H1-A-like</fullName>
    </submittedName>
</protein>
<evidence type="ECO:0000256" key="3">
    <source>
        <dbReference type="ARBA" id="ARBA00022454"/>
    </source>
</evidence>
<evidence type="ECO:0000256" key="4">
    <source>
        <dbReference type="ARBA" id="ARBA00022603"/>
    </source>
</evidence>
<dbReference type="PANTHER" id="PTHR12977:SF4">
    <property type="entry name" value="HISTONE-LYSINE N-METHYLTRANSFERASE KMT5B"/>
    <property type="match status" value="1"/>
</dbReference>
<keyword evidence="3" id="KW-0158">Chromosome</keyword>
<dbReference type="Gene3D" id="1.10.10.1700">
    <property type="entry name" value="Histone-lysine N-methyltransferase"/>
    <property type="match status" value="1"/>
</dbReference>